<protein>
    <recommendedName>
        <fullName evidence="5">Low-complexity protein</fullName>
    </recommendedName>
</protein>
<dbReference type="STRING" id="472759.Nhal_2655"/>
<proteinExistence type="predicted"/>
<gene>
    <name evidence="3" type="ordered locus">Nhal_2655</name>
</gene>
<evidence type="ECO:0008006" key="5">
    <source>
        <dbReference type="Google" id="ProtNLM"/>
    </source>
</evidence>
<keyword evidence="2" id="KW-0732">Signal</keyword>
<dbReference type="AlphaFoldDB" id="D5BX48"/>
<evidence type="ECO:0000313" key="4">
    <source>
        <dbReference type="Proteomes" id="UP000001844"/>
    </source>
</evidence>
<dbReference type="Proteomes" id="UP000001844">
    <property type="component" value="Chromosome"/>
</dbReference>
<feature type="region of interest" description="Disordered" evidence="1">
    <location>
        <begin position="54"/>
        <end position="111"/>
    </location>
</feature>
<name>D5BX48_NITHN</name>
<dbReference type="eggNOG" id="COG3767">
    <property type="taxonomic scope" value="Bacteria"/>
</dbReference>
<accession>D5BX48</accession>
<evidence type="ECO:0000256" key="2">
    <source>
        <dbReference type="SAM" id="SignalP"/>
    </source>
</evidence>
<feature type="compositionally biased region" description="Basic and acidic residues" evidence="1">
    <location>
        <begin position="76"/>
        <end position="104"/>
    </location>
</feature>
<organism evidence="3 4">
    <name type="scientific">Nitrosococcus halophilus (strain Nc4)</name>
    <dbReference type="NCBI Taxonomy" id="472759"/>
    <lineage>
        <taxon>Bacteria</taxon>
        <taxon>Pseudomonadati</taxon>
        <taxon>Pseudomonadota</taxon>
        <taxon>Gammaproteobacteria</taxon>
        <taxon>Chromatiales</taxon>
        <taxon>Chromatiaceae</taxon>
        <taxon>Nitrosococcus</taxon>
    </lineage>
</organism>
<sequence>MPKKHKLSSLSVAVGTVFTAGMLTSGAASAESNPFGYADLSSGYMVAAGEGAKGEGEGSCGGKRKAEGEGNCGGKKKAEGEGSCGGKKEQGQGRKQGQEGKCGEGKCGGNM</sequence>
<reference evidence="4" key="1">
    <citation type="submission" date="2010-04" db="EMBL/GenBank/DDBJ databases">
        <title>Complete genome sequence of Nitrosococcus halophilus Nc4, a salt-adapted, aerobic obligate ammonia-oxidizing sulfur purple bacterium.</title>
        <authorList>
            <consortium name="US DOE Joint Genome Institute"/>
            <person name="Campbell M.A."/>
            <person name="Malfatti S.A."/>
            <person name="Chain P.S.G."/>
            <person name="Heidelberg J.F."/>
            <person name="Ward B.B."/>
            <person name="Klotz M.G."/>
        </authorList>
    </citation>
    <scope>NUCLEOTIDE SEQUENCE [LARGE SCALE GENOMIC DNA]</scope>
    <source>
        <strain evidence="4">Nc4</strain>
    </source>
</reference>
<feature type="chain" id="PRO_5003070186" description="Low-complexity protein" evidence="2">
    <location>
        <begin position="31"/>
        <end position="111"/>
    </location>
</feature>
<dbReference type="EMBL" id="CP001798">
    <property type="protein sequence ID" value="ADE15731.1"/>
    <property type="molecule type" value="Genomic_DNA"/>
</dbReference>
<dbReference type="KEGG" id="nhl:Nhal_2655"/>
<keyword evidence="4" id="KW-1185">Reference proteome</keyword>
<evidence type="ECO:0000256" key="1">
    <source>
        <dbReference type="SAM" id="MobiDB-lite"/>
    </source>
</evidence>
<dbReference type="HOGENOM" id="CLU_128743_0_1_6"/>
<evidence type="ECO:0000313" key="3">
    <source>
        <dbReference type="EMBL" id="ADE15731.1"/>
    </source>
</evidence>
<feature type="signal peptide" evidence="2">
    <location>
        <begin position="1"/>
        <end position="30"/>
    </location>
</feature>